<name>A0AAU7XBD5_9HYPH</name>
<dbReference type="RefSeq" id="WP_407049374.1">
    <property type="nucleotide sequence ID" value="NZ_CP158568.1"/>
</dbReference>
<dbReference type="PROSITE" id="PS00839">
    <property type="entry name" value="SUMT_1"/>
    <property type="match status" value="1"/>
</dbReference>
<gene>
    <name evidence="9" type="ORF">ABS361_20005</name>
</gene>
<accession>A0AAU7XBD5</accession>
<evidence type="ECO:0000256" key="5">
    <source>
        <dbReference type="ARBA" id="ARBA00022679"/>
    </source>
</evidence>
<dbReference type="EMBL" id="CP158568">
    <property type="protein sequence ID" value="XBY44282.1"/>
    <property type="molecule type" value="Genomic_DNA"/>
</dbReference>
<evidence type="ECO:0000313" key="9">
    <source>
        <dbReference type="EMBL" id="XBY44282.1"/>
    </source>
</evidence>
<proteinExistence type="inferred from homology"/>
<dbReference type="InterPro" id="IPR014776">
    <property type="entry name" value="4pyrrole_Mease_sub2"/>
</dbReference>
<dbReference type="InterPro" id="IPR014777">
    <property type="entry name" value="4pyrrole_Mease_sub1"/>
</dbReference>
<feature type="domain" description="Tetrapyrrole methylase" evidence="8">
    <location>
        <begin position="34"/>
        <end position="246"/>
    </location>
</feature>
<dbReference type="NCBIfam" id="TIGR01467">
    <property type="entry name" value="cobI_cbiL"/>
    <property type="match status" value="1"/>
</dbReference>
<evidence type="ECO:0000259" key="8">
    <source>
        <dbReference type="Pfam" id="PF00590"/>
    </source>
</evidence>
<evidence type="ECO:0000256" key="6">
    <source>
        <dbReference type="ARBA" id="ARBA00022691"/>
    </source>
</evidence>
<dbReference type="PANTHER" id="PTHR43467">
    <property type="entry name" value="COBALT-PRECORRIN-2 C(20)-METHYLTRANSFERASE"/>
    <property type="match status" value="1"/>
</dbReference>
<dbReference type="PIRSF" id="PIRSF036427">
    <property type="entry name" value="Precrrn-2_mtase"/>
    <property type="match status" value="1"/>
</dbReference>
<dbReference type="InterPro" id="IPR000878">
    <property type="entry name" value="4pyrrol_Mease"/>
</dbReference>
<evidence type="ECO:0000256" key="2">
    <source>
        <dbReference type="ARBA" id="ARBA00005879"/>
    </source>
</evidence>
<dbReference type="Pfam" id="PF00590">
    <property type="entry name" value="TP_methylase"/>
    <property type="match status" value="1"/>
</dbReference>
<dbReference type="CDD" id="cd11645">
    <property type="entry name" value="Precorrin_2_C20_MT"/>
    <property type="match status" value="1"/>
</dbReference>
<dbReference type="GO" id="GO:0009236">
    <property type="term" value="P:cobalamin biosynthetic process"/>
    <property type="evidence" value="ECO:0007669"/>
    <property type="project" value="UniProtKB-UniRule"/>
</dbReference>
<organism evidence="9">
    <name type="scientific">Methyloraptor flagellatus</name>
    <dbReference type="NCBI Taxonomy" id="3162530"/>
    <lineage>
        <taxon>Bacteria</taxon>
        <taxon>Pseudomonadati</taxon>
        <taxon>Pseudomonadota</taxon>
        <taxon>Alphaproteobacteria</taxon>
        <taxon>Hyphomicrobiales</taxon>
        <taxon>Ancalomicrobiaceae</taxon>
        <taxon>Methyloraptor</taxon>
    </lineage>
</organism>
<evidence type="ECO:0000256" key="4">
    <source>
        <dbReference type="ARBA" id="ARBA00022603"/>
    </source>
</evidence>
<protein>
    <submittedName>
        <fullName evidence="9">Precorrin-2 C(20)-methyltransferase</fullName>
        <ecNumber evidence="9">2.1.1.130</ecNumber>
    </submittedName>
</protein>
<dbReference type="GO" id="GO:0030788">
    <property type="term" value="F:precorrin-2 C20-methyltransferase activity"/>
    <property type="evidence" value="ECO:0007669"/>
    <property type="project" value="UniProtKB-EC"/>
</dbReference>
<dbReference type="KEGG" id="mflg:ABS361_20005"/>
<keyword evidence="5 9" id="KW-0808">Transferase</keyword>
<dbReference type="SUPFAM" id="SSF53790">
    <property type="entry name" value="Tetrapyrrole methylase"/>
    <property type="match status" value="1"/>
</dbReference>
<comment type="similarity">
    <text evidence="2 7">Belongs to the precorrin methyltransferase family.</text>
</comment>
<sequence>MNVIDPRLAPDLTGDLAAGSTDATEPATVVAGTFHGVGLGPGDPELLTVKAVRRIEAARVIAYFAKQGRRGNARTIVDGWIRPGTEEMPLYYPVTTEIPFADGAYVDALAGFYATAAAAIAARLDRGDDVVLVCEGDPLFYGSFMHLYVRLKDRYRVSICPGVTGMAGCWTAAGAPITWGDDVLTVLPGTMDEAALAEALARTDAAVIMKLGTNFPKVRRALEACGLIDRAIYVERGTMAGEKVVRLADKADDEAPYFSIILVPGEGRRP</sequence>
<keyword evidence="3" id="KW-0169">Cobalamin biosynthesis</keyword>
<dbReference type="AlphaFoldDB" id="A0AAU7XBD5"/>
<dbReference type="GO" id="GO:0032259">
    <property type="term" value="P:methylation"/>
    <property type="evidence" value="ECO:0007669"/>
    <property type="project" value="UniProtKB-KW"/>
</dbReference>
<dbReference type="Gene3D" id="3.30.950.10">
    <property type="entry name" value="Methyltransferase, Cobalt-precorrin-4 Transmethylase, Domain 2"/>
    <property type="match status" value="1"/>
</dbReference>
<evidence type="ECO:0000256" key="3">
    <source>
        <dbReference type="ARBA" id="ARBA00022573"/>
    </source>
</evidence>
<keyword evidence="4 9" id="KW-0489">Methyltransferase</keyword>
<evidence type="ECO:0000256" key="7">
    <source>
        <dbReference type="PIRNR" id="PIRNR036427"/>
    </source>
</evidence>
<dbReference type="EC" id="2.1.1.130" evidence="9"/>
<dbReference type="InterPro" id="IPR003043">
    <property type="entry name" value="Uropor_MeTrfase_CS"/>
</dbReference>
<dbReference type="InterPro" id="IPR006364">
    <property type="entry name" value="CobI/CbiL/CobIJ_dom"/>
</dbReference>
<dbReference type="InterPro" id="IPR035996">
    <property type="entry name" value="4pyrrol_Methylase_sf"/>
</dbReference>
<reference evidence="9" key="1">
    <citation type="submission" date="2024-06" db="EMBL/GenBank/DDBJ databases">
        <title>Methylostella associata gen. nov., sp. nov., a novel Ancalomicrobiaceae-affiliated facultatively methylotrophic bacteria that feed on methanotrophs of the genus Methylococcus.</title>
        <authorList>
            <person name="Saltykova V."/>
            <person name="Danilova O.V."/>
            <person name="Oshkin I.Y."/>
            <person name="Belova S.E."/>
            <person name="Pimenov N.V."/>
            <person name="Dedysh S.N."/>
        </authorList>
    </citation>
    <scope>NUCLEOTIDE SEQUENCE</scope>
    <source>
        <strain evidence="9">S20</strain>
    </source>
</reference>
<dbReference type="Gene3D" id="3.40.1010.10">
    <property type="entry name" value="Cobalt-precorrin-4 Transmethylase, Domain 1"/>
    <property type="match status" value="1"/>
</dbReference>
<dbReference type="InterPro" id="IPR012382">
    <property type="entry name" value="CobI/CbiL"/>
</dbReference>
<evidence type="ECO:0000256" key="1">
    <source>
        <dbReference type="ARBA" id="ARBA00004953"/>
    </source>
</evidence>
<dbReference type="NCBIfam" id="NF004647">
    <property type="entry name" value="PRK05990.1"/>
    <property type="match status" value="1"/>
</dbReference>
<dbReference type="PANTHER" id="PTHR43467:SF2">
    <property type="entry name" value="COBALT-PRECORRIN-2 C(20)-METHYLTRANSFERASE"/>
    <property type="match status" value="1"/>
</dbReference>
<keyword evidence="6" id="KW-0949">S-adenosyl-L-methionine</keyword>
<comment type="pathway">
    <text evidence="1">Cofactor biosynthesis; adenosylcobalamin biosynthesis.</text>
</comment>